<dbReference type="AlphaFoldDB" id="A0A072NUA1"/>
<dbReference type="Proteomes" id="UP000027936">
    <property type="component" value="Unassembled WGS sequence"/>
</dbReference>
<gene>
    <name evidence="1" type="ORF">M670_00479</name>
</gene>
<dbReference type="EMBL" id="JJRY01000001">
    <property type="protein sequence ID" value="KEF40453.1"/>
    <property type="molecule type" value="Genomic_DNA"/>
</dbReference>
<reference evidence="1 2" key="1">
    <citation type="submission" date="2014-04" db="EMBL/GenBank/DDBJ databases">
        <title>Draft genome sequence of Bacillus azotoformans MEV2011, a (co-) denitrifying strain unable to grow in the presence of oxygen.</title>
        <authorList>
            <person name="Nielsen M."/>
            <person name="Schreiber L."/>
            <person name="Finster K."/>
            <person name="Schramm A."/>
        </authorList>
    </citation>
    <scope>NUCLEOTIDE SEQUENCE [LARGE SCALE GENOMIC DNA]</scope>
    <source>
        <strain evidence="1 2">MEV2011</strain>
    </source>
</reference>
<sequence length="68" mass="8142">MTKVKILPSKFTDLSDVHIKSLEDRLNMFYKQLHEETSERIQFWIREEIYGFETALAVLGYMTEKVED</sequence>
<evidence type="ECO:0000313" key="1">
    <source>
        <dbReference type="EMBL" id="KEF40453.1"/>
    </source>
</evidence>
<protein>
    <submittedName>
        <fullName evidence="1">Uncharacterized protein</fullName>
    </submittedName>
</protein>
<accession>A0A072NUA1</accession>
<evidence type="ECO:0000313" key="2">
    <source>
        <dbReference type="Proteomes" id="UP000027936"/>
    </source>
</evidence>
<name>A0A072NUA1_SCHAZ</name>
<dbReference type="RefSeq" id="WP_035192887.1">
    <property type="nucleotide sequence ID" value="NZ_JJRY01000001.1"/>
</dbReference>
<dbReference type="PATRIC" id="fig|1348973.3.peg.467"/>
<organism evidence="1 2">
    <name type="scientific">Schinkia azotoformans MEV2011</name>
    <dbReference type="NCBI Taxonomy" id="1348973"/>
    <lineage>
        <taxon>Bacteria</taxon>
        <taxon>Bacillati</taxon>
        <taxon>Bacillota</taxon>
        <taxon>Bacilli</taxon>
        <taxon>Bacillales</taxon>
        <taxon>Bacillaceae</taxon>
        <taxon>Calidifontibacillus/Schinkia group</taxon>
        <taxon>Schinkia</taxon>
    </lineage>
</organism>
<proteinExistence type="predicted"/>
<comment type="caution">
    <text evidence="1">The sequence shown here is derived from an EMBL/GenBank/DDBJ whole genome shotgun (WGS) entry which is preliminary data.</text>
</comment>